<dbReference type="PANTHER" id="PTHR10165">
    <property type="entry name" value="LIPID PHOSPHATE PHOSPHATASE"/>
    <property type="match status" value="1"/>
</dbReference>
<feature type="compositionally biased region" description="Polar residues" evidence="6">
    <location>
        <begin position="350"/>
        <end position="359"/>
    </location>
</feature>
<dbReference type="InterPro" id="IPR000326">
    <property type="entry name" value="PAP2/HPO"/>
</dbReference>
<dbReference type="GO" id="GO:0008195">
    <property type="term" value="F:phosphatidate phosphatase activity"/>
    <property type="evidence" value="ECO:0007669"/>
    <property type="project" value="TreeGrafter"/>
</dbReference>
<evidence type="ECO:0000256" key="6">
    <source>
        <dbReference type="SAM" id="MobiDB-lite"/>
    </source>
</evidence>
<proteinExistence type="inferred from homology"/>
<comment type="similarity">
    <text evidence="2">Belongs to the PA-phosphatase related phosphoesterase family.</text>
</comment>
<accession>A0A9P8A1E2</accession>
<dbReference type="PANTHER" id="PTHR10165:SF35">
    <property type="entry name" value="RE23632P"/>
    <property type="match status" value="1"/>
</dbReference>
<gene>
    <name evidence="9" type="ORF">KVV02_004916</name>
</gene>
<feature type="transmembrane region" description="Helical" evidence="7">
    <location>
        <begin position="174"/>
        <end position="194"/>
    </location>
</feature>
<dbReference type="Proteomes" id="UP000717515">
    <property type="component" value="Unassembled WGS sequence"/>
</dbReference>
<keyword evidence="3 7" id="KW-0812">Transmembrane</keyword>
<evidence type="ECO:0000313" key="10">
    <source>
        <dbReference type="Proteomes" id="UP000717515"/>
    </source>
</evidence>
<evidence type="ECO:0000256" key="7">
    <source>
        <dbReference type="SAM" id="Phobius"/>
    </source>
</evidence>
<dbReference type="InterPro" id="IPR043216">
    <property type="entry name" value="PAP-like"/>
</dbReference>
<feature type="compositionally biased region" description="Basic and acidic residues" evidence="6">
    <location>
        <begin position="332"/>
        <end position="349"/>
    </location>
</feature>
<evidence type="ECO:0000256" key="4">
    <source>
        <dbReference type="ARBA" id="ARBA00022989"/>
    </source>
</evidence>
<dbReference type="SUPFAM" id="SSF48317">
    <property type="entry name" value="Acid phosphatase/Vanadium-dependent haloperoxidase"/>
    <property type="match status" value="1"/>
</dbReference>
<dbReference type="GO" id="GO:0046839">
    <property type="term" value="P:phospholipid dephosphorylation"/>
    <property type="evidence" value="ECO:0007669"/>
    <property type="project" value="TreeGrafter"/>
</dbReference>
<protein>
    <recommendedName>
        <fullName evidence="8">Phosphatidic acid phosphatase type 2/haloperoxidase domain-containing protein</fullName>
    </recommendedName>
</protein>
<feature type="transmembrane region" description="Helical" evidence="7">
    <location>
        <begin position="206"/>
        <end position="226"/>
    </location>
</feature>
<dbReference type="AlphaFoldDB" id="A0A9P8A1E2"/>
<evidence type="ECO:0000259" key="8">
    <source>
        <dbReference type="SMART" id="SM00014"/>
    </source>
</evidence>
<organism evidence="9 10">
    <name type="scientific">Mortierella alpina</name>
    <name type="common">Oleaginous fungus</name>
    <name type="synonym">Mortierella renispora</name>
    <dbReference type="NCBI Taxonomy" id="64518"/>
    <lineage>
        <taxon>Eukaryota</taxon>
        <taxon>Fungi</taxon>
        <taxon>Fungi incertae sedis</taxon>
        <taxon>Mucoromycota</taxon>
        <taxon>Mortierellomycotina</taxon>
        <taxon>Mortierellomycetes</taxon>
        <taxon>Mortierellales</taxon>
        <taxon>Mortierellaceae</taxon>
        <taxon>Mortierella</taxon>
    </lineage>
</organism>
<dbReference type="EMBL" id="JAIFTL010000282">
    <property type="protein sequence ID" value="KAG9320532.1"/>
    <property type="molecule type" value="Genomic_DNA"/>
</dbReference>
<dbReference type="GO" id="GO:0016020">
    <property type="term" value="C:membrane"/>
    <property type="evidence" value="ECO:0007669"/>
    <property type="project" value="UniProtKB-SubCell"/>
</dbReference>
<name>A0A9P8A1E2_MORAP</name>
<dbReference type="GO" id="GO:0006644">
    <property type="term" value="P:phospholipid metabolic process"/>
    <property type="evidence" value="ECO:0007669"/>
    <property type="project" value="InterPro"/>
</dbReference>
<dbReference type="Pfam" id="PF01569">
    <property type="entry name" value="PAP2"/>
    <property type="match status" value="1"/>
</dbReference>
<reference evidence="9" key="1">
    <citation type="submission" date="2021-07" db="EMBL/GenBank/DDBJ databases">
        <title>Draft genome of Mortierella alpina, strain LL118, isolated from an aspen leaf litter sample.</title>
        <authorList>
            <person name="Yang S."/>
            <person name="Vinatzer B.A."/>
        </authorList>
    </citation>
    <scope>NUCLEOTIDE SEQUENCE</scope>
    <source>
        <strain evidence="9">LL118</strain>
    </source>
</reference>
<feature type="transmembrane region" description="Helical" evidence="7">
    <location>
        <begin position="48"/>
        <end position="68"/>
    </location>
</feature>
<feature type="transmembrane region" description="Helical" evidence="7">
    <location>
        <begin position="95"/>
        <end position="117"/>
    </location>
</feature>
<feature type="region of interest" description="Disordered" evidence="6">
    <location>
        <begin position="302"/>
        <end position="371"/>
    </location>
</feature>
<evidence type="ECO:0000256" key="2">
    <source>
        <dbReference type="ARBA" id="ARBA00008816"/>
    </source>
</evidence>
<dbReference type="SMART" id="SM00014">
    <property type="entry name" value="acidPPc"/>
    <property type="match status" value="1"/>
</dbReference>
<dbReference type="InterPro" id="IPR036938">
    <property type="entry name" value="PAP2/HPO_sf"/>
</dbReference>
<keyword evidence="4 7" id="KW-1133">Transmembrane helix</keyword>
<keyword evidence="5 7" id="KW-0472">Membrane</keyword>
<evidence type="ECO:0000256" key="1">
    <source>
        <dbReference type="ARBA" id="ARBA00004141"/>
    </source>
</evidence>
<feature type="compositionally biased region" description="Basic and acidic residues" evidence="6">
    <location>
        <begin position="314"/>
        <end position="323"/>
    </location>
</feature>
<comment type="caution">
    <text evidence="9">The sequence shown here is derived from an EMBL/GenBank/DDBJ whole genome shotgun (WGS) entry which is preliminary data.</text>
</comment>
<feature type="transmembrane region" description="Helical" evidence="7">
    <location>
        <begin position="238"/>
        <end position="256"/>
    </location>
</feature>
<evidence type="ECO:0000313" key="9">
    <source>
        <dbReference type="EMBL" id="KAG9320532.1"/>
    </source>
</evidence>
<evidence type="ECO:0000256" key="3">
    <source>
        <dbReference type="ARBA" id="ARBA00022692"/>
    </source>
</evidence>
<sequence length="371" mass="41421">MRSSVGFAAPYTLEAHSLLNHAPHQRPYFSAARAMNALRLRNPTTRLYCSYIFDWVFCVLLLVLFFLLDRIQPYHREFSVEDRSIMYEFIPKETIPVWALVLISAVFPVVVIVIIGLGVRRSPYDVHNGILGLLVAILLTTMFTQVIKDPPLGLWNVGVCTQTDALILKDGMRAFPSGHASTVFAGLVYIALWMGGKMHVFDRRGYSLKSVILIIPILAAILVAITRVQNYRHSGVDVTWGAIIGIIFAIFAYLQYYPVLTAADCQVPFPPRDFSYLIKDSQGRVDESSSLENALGIRPNNDFVDETVSPPRVLDGEEVRDRGTGGAGYYGDAREISNNDAYRRVRDGTDSSNDGTPQARQKDVVPPLHAR</sequence>
<feature type="transmembrane region" description="Helical" evidence="7">
    <location>
        <begin position="129"/>
        <end position="147"/>
    </location>
</feature>
<evidence type="ECO:0000256" key="5">
    <source>
        <dbReference type="ARBA" id="ARBA00023136"/>
    </source>
</evidence>
<feature type="domain" description="Phosphatidic acid phosphatase type 2/haloperoxidase" evidence="8">
    <location>
        <begin position="131"/>
        <end position="253"/>
    </location>
</feature>
<dbReference type="Gene3D" id="1.20.144.10">
    <property type="entry name" value="Phosphatidic acid phosphatase type 2/haloperoxidase"/>
    <property type="match status" value="1"/>
</dbReference>
<comment type="subcellular location">
    <subcellularLocation>
        <location evidence="1">Membrane</location>
        <topology evidence="1">Multi-pass membrane protein</topology>
    </subcellularLocation>
</comment>